<protein>
    <submittedName>
        <fullName evidence="1">Uncharacterized protein</fullName>
    </submittedName>
</protein>
<dbReference type="AlphaFoldDB" id="A0A382CSV3"/>
<dbReference type="EMBL" id="UINC01035745">
    <property type="protein sequence ID" value="SVB28641.1"/>
    <property type="molecule type" value="Genomic_DNA"/>
</dbReference>
<feature type="non-terminal residue" evidence="1">
    <location>
        <position position="1"/>
    </location>
</feature>
<evidence type="ECO:0000313" key="1">
    <source>
        <dbReference type="EMBL" id="SVB28641.1"/>
    </source>
</evidence>
<proteinExistence type="predicted"/>
<organism evidence="1">
    <name type="scientific">marine metagenome</name>
    <dbReference type="NCBI Taxonomy" id="408172"/>
    <lineage>
        <taxon>unclassified sequences</taxon>
        <taxon>metagenomes</taxon>
        <taxon>ecological metagenomes</taxon>
    </lineage>
</organism>
<accession>A0A382CSV3</accession>
<reference evidence="1" key="1">
    <citation type="submission" date="2018-05" db="EMBL/GenBank/DDBJ databases">
        <authorList>
            <person name="Lanie J.A."/>
            <person name="Ng W.-L."/>
            <person name="Kazmierczak K.M."/>
            <person name="Andrzejewski T.M."/>
            <person name="Davidsen T.M."/>
            <person name="Wayne K.J."/>
            <person name="Tettelin H."/>
            <person name="Glass J.I."/>
            <person name="Rusch D."/>
            <person name="Podicherti R."/>
            <person name="Tsui H.-C.T."/>
            <person name="Winkler M.E."/>
        </authorList>
    </citation>
    <scope>NUCLEOTIDE SEQUENCE</scope>
</reference>
<name>A0A382CSV3_9ZZZZ</name>
<gene>
    <name evidence="1" type="ORF">METZ01_LOCUS181495</name>
</gene>
<sequence>VEGNKGGVEIVLLAVSIKEQMIYQVQFT</sequence>